<keyword evidence="3" id="KW-0203">Cytokinin biosynthesis</keyword>
<evidence type="ECO:0000256" key="1">
    <source>
        <dbReference type="ARBA" id="ARBA00000274"/>
    </source>
</evidence>
<protein>
    <recommendedName>
        <fullName evidence="3">Cytokinin riboside 5'-monophosphate phosphoribohydrolase</fullName>
        <ecNumber evidence="3">3.2.2.n1</ecNumber>
    </recommendedName>
</protein>
<reference evidence="4 5" key="1">
    <citation type="submission" date="2023-05" db="EMBL/GenBank/DDBJ databases">
        <title>Novel species of genus Flectobacillus isolated from stream in China.</title>
        <authorList>
            <person name="Lu H."/>
        </authorList>
    </citation>
    <scope>NUCLEOTIDE SEQUENCE [LARGE SCALE GENOMIC DNA]</scope>
    <source>
        <strain evidence="4 5">KCTC 42575</strain>
    </source>
</reference>
<evidence type="ECO:0000313" key="4">
    <source>
        <dbReference type="EMBL" id="MDI9860062.1"/>
    </source>
</evidence>
<dbReference type="InterPro" id="IPR005269">
    <property type="entry name" value="LOG"/>
</dbReference>
<organism evidence="4 5">
    <name type="scientific">Flectobacillus roseus</name>
    <dbReference type="NCBI Taxonomy" id="502259"/>
    <lineage>
        <taxon>Bacteria</taxon>
        <taxon>Pseudomonadati</taxon>
        <taxon>Bacteroidota</taxon>
        <taxon>Cytophagia</taxon>
        <taxon>Cytophagales</taxon>
        <taxon>Flectobacillaceae</taxon>
        <taxon>Flectobacillus</taxon>
    </lineage>
</organism>
<accession>A0ABT6Y912</accession>
<dbReference type="SUPFAM" id="SSF102405">
    <property type="entry name" value="MCP/YpsA-like"/>
    <property type="match status" value="1"/>
</dbReference>
<dbReference type="Gene3D" id="3.40.50.450">
    <property type="match status" value="1"/>
</dbReference>
<dbReference type="NCBIfam" id="TIGR00730">
    <property type="entry name" value="Rossman fold protein, TIGR00730 family"/>
    <property type="match status" value="1"/>
</dbReference>
<dbReference type="PANTHER" id="PTHR31223">
    <property type="entry name" value="LOG FAMILY PROTEIN YJL055W"/>
    <property type="match status" value="1"/>
</dbReference>
<dbReference type="Pfam" id="PF03641">
    <property type="entry name" value="Lysine_decarbox"/>
    <property type="match status" value="1"/>
</dbReference>
<dbReference type="PANTHER" id="PTHR31223:SF70">
    <property type="entry name" value="LOG FAMILY PROTEIN YJL055W"/>
    <property type="match status" value="1"/>
</dbReference>
<comment type="similarity">
    <text evidence="2 3">Belongs to the LOG family.</text>
</comment>
<evidence type="ECO:0000313" key="5">
    <source>
        <dbReference type="Proteomes" id="UP001236507"/>
    </source>
</evidence>
<name>A0ABT6Y912_9BACT</name>
<evidence type="ECO:0000256" key="2">
    <source>
        <dbReference type="ARBA" id="ARBA00006763"/>
    </source>
</evidence>
<dbReference type="EMBL" id="JASHIF010000010">
    <property type="protein sequence ID" value="MDI9860062.1"/>
    <property type="molecule type" value="Genomic_DNA"/>
</dbReference>
<sequence length="193" mass="21421">MKNILVYCGASVGFDEIYKNTAVAAGKLLVEKNKTLVYGAGSVGIMGIIADAVLENGGEVIGVIPSFMEKFEVQHKGLTQIHIVETMHQRKQLMAEISDAVVALPGGWGTLDELFEILTWKQLGLHQMPVGLLNVNGFYDPLIEMIHKMVKEGFLKQTNLDMLMIDDNLESLINRMEQAEYPDFPVGKWVNKA</sequence>
<dbReference type="Proteomes" id="UP001236507">
    <property type="component" value="Unassembled WGS sequence"/>
</dbReference>
<comment type="caution">
    <text evidence="4">The sequence shown here is derived from an EMBL/GenBank/DDBJ whole genome shotgun (WGS) entry which is preliminary data.</text>
</comment>
<dbReference type="InterPro" id="IPR031100">
    <property type="entry name" value="LOG_fam"/>
</dbReference>
<comment type="catalytic activity">
    <reaction evidence="1">
        <text>AMP + H2O = D-ribose 5-phosphate + adenine</text>
        <dbReference type="Rhea" id="RHEA:20129"/>
        <dbReference type="ChEBI" id="CHEBI:15377"/>
        <dbReference type="ChEBI" id="CHEBI:16708"/>
        <dbReference type="ChEBI" id="CHEBI:78346"/>
        <dbReference type="ChEBI" id="CHEBI:456215"/>
        <dbReference type="EC" id="3.2.2.4"/>
    </reaction>
</comment>
<evidence type="ECO:0000256" key="3">
    <source>
        <dbReference type="RuleBase" id="RU363015"/>
    </source>
</evidence>
<keyword evidence="3" id="KW-0378">Hydrolase</keyword>
<dbReference type="EC" id="3.2.2.n1" evidence="3"/>
<proteinExistence type="inferred from homology"/>
<keyword evidence="5" id="KW-1185">Reference proteome</keyword>
<dbReference type="RefSeq" id="WP_283344888.1">
    <property type="nucleotide sequence ID" value="NZ_JASHIF010000010.1"/>
</dbReference>
<gene>
    <name evidence="4" type="ORF">QM524_12650</name>
</gene>